<feature type="domain" description="Type III secretion system flagellar brake protein YcgR PilZN" evidence="6">
    <location>
        <begin position="30"/>
        <end position="112"/>
    </location>
</feature>
<keyword evidence="2" id="KW-0547">Nucleotide-binding</keyword>
<evidence type="ECO:0000313" key="8">
    <source>
        <dbReference type="Proteomes" id="UP000095342"/>
    </source>
</evidence>
<dbReference type="Gene3D" id="2.40.10.220">
    <property type="entry name" value="predicted glycosyltransferase like domains"/>
    <property type="match status" value="1"/>
</dbReference>
<dbReference type="RefSeq" id="WP_070071840.1">
    <property type="nucleotide sequence ID" value="NZ_CP017448.1"/>
</dbReference>
<evidence type="ECO:0000259" key="5">
    <source>
        <dbReference type="Pfam" id="PF07238"/>
    </source>
</evidence>
<organism evidence="7 8">
    <name type="scientific">Acidihalobacter aeolianus</name>
    <dbReference type="NCBI Taxonomy" id="2792603"/>
    <lineage>
        <taxon>Bacteria</taxon>
        <taxon>Pseudomonadati</taxon>
        <taxon>Pseudomonadota</taxon>
        <taxon>Gammaproteobacteria</taxon>
        <taxon>Chromatiales</taxon>
        <taxon>Ectothiorhodospiraceae</taxon>
        <taxon>Acidihalobacter</taxon>
    </lineage>
</organism>
<protein>
    <recommendedName>
        <fullName evidence="9">PilZ domain-containing protein</fullName>
    </recommendedName>
</protein>
<dbReference type="GO" id="GO:0035438">
    <property type="term" value="F:cyclic-di-GMP binding"/>
    <property type="evidence" value="ECO:0007669"/>
    <property type="project" value="InterPro"/>
</dbReference>
<dbReference type="InterPro" id="IPR009926">
    <property type="entry name" value="T3SS_YcgR_PilZN"/>
</dbReference>
<evidence type="ECO:0000256" key="1">
    <source>
        <dbReference type="ARBA" id="ARBA00022636"/>
    </source>
</evidence>
<evidence type="ECO:0000256" key="3">
    <source>
        <dbReference type="ARBA" id="ARBA00023143"/>
    </source>
</evidence>
<keyword evidence="8" id="KW-1185">Reference proteome</keyword>
<dbReference type="Pfam" id="PF12945">
    <property type="entry name" value="PilZNR"/>
    <property type="match status" value="1"/>
</dbReference>
<sequence>MTVQQDIELAKQPQDAEPSDFSPILTGGLKVFVQVPPYEARFEASILGCVAQEYVIVRAAASGKSPGVASLAPRVGDKLIVRFLVDGVAYGFVTPVIHSGALPEPLLFLHYPERIDRVSVRQHRRLPCRLPCTLVGSTGEKNIALLLDISEQGAKIAYPESNAQGCDAGTAIGLDLPLPAPFGMQSLHGRVVSVSQQGRALVAGVMFDDSYTDLLSSLYSILSLMT</sequence>
<gene>
    <name evidence="7" type="ORF">BJI67_03420</name>
</gene>
<evidence type="ECO:0000313" key="7">
    <source>
        <dbReference type="EMBL" id="AOV16246.1"/>
    </source>
</evidence>
<proteinExistence type="predicted"/>
<dbReference type="InterPro" id="IPR012349">
    <property type="entry name" value="Split_barrel_FMN-bd"/>
</dbReference>
<dbReference type="KEGG" id="aaeo:BJI67_03420"/>
<evidence type="ECO:0008006" key="9">
    <source>
        <dbReference type="Google" id="ProtNLM"/>
    </source>
</evidence>
<dbReference type="SUPFAM" id="SSF141371">
    <property type="entry name" value="PilZ domain-like"/>
    <property type="match status" value="2"/>
</dbReference>
<keyword evidence="1" id="KW-0973">c-di-GMP</keyword>
<evidence type="ECO:0000256" key="4">
    <source>
        <dbReference type="SAM" id="MobiDB-lite"/>
    </source>
</evidence>
<accession>A0A1D8K5L0</accession>
<dbReference type="Proteomes" id="UP000095342">
    <property type="component" value="Chromosome"/>
</dbReference>
<reference evidence="7 8" key="1">
    <citation type="submission" date="2016-09" db="EMBL/GenBank/DDBJ databases">
        <title>Acidihalobacter prosperus V6 (DSM14174).</title>
        <authorList>
            <person name="Khaleque H.N."/>
            <person name="Ramsay J.P."/>
            <person name="Murphy R.J.T."/>
            <person name="Kaksonen A.H."/>
            <person name="Boxall N.J."/>
            <person name="Watkin E.L.J."/>
        </authorList>
    </citation>
    <scope>NUCLEOTIDE SEQUENCE [LARGE SCALE GENOMIC DNA]</scope>
    <source>
        <strain evidence="7 8">V6</strain>
    </source>
</reference>
<dbReference type="AlphaFoldDB" id="A0A1D8K5L0"/>
<evidence type="ECO:0000259" key="6">
    <source>
        <dbReference type="Pfam" id="PF12945"/>
    </source>
</evidence>
<dbReference type="EMBL" id="CP017448">
    <property type="protein sequence ID" value="AOV16246.1"/>
    <property type="molecule type" value="Genomic_DNA"/>
</dbReference>
<keyword evidence="3" id="KW-0975">Bacterial flagellum</keyword>
<name>A0A1D8K5L0_9GAMM</name>
<feature type="region of interest" description="Disordered" evidence="4">
    <location>
        <begin position="1"/>
        <end position="20"/>
    </location>
</feature>
<evidence type="ECO:0000256" key="2">
    <source>
        <dbReference type="ARBA" id="ARBA00022741"/>
    </source>
</evidence>
<dbReference type="Gene3D" id="2.30.110.10">
    <property type="entry name" value="Electron Transport, Fmn-binding Protein, Chain A"/>
    <property type="match status" value="1"/>
</dbReference>
<dbReference type="Pfam" id="PF07238">
    <property type="entry name" value="PilZ"/>
    <property type="match status" value="1"/>
</dbReference>
<feature type="domain" description="PilZ" evidence="5">
    <location>
        <begin position="120"/>
        <end position="209"/>
    </location>
</feature>
<dbReference type="InterPro" id="IPR009875">
    <property type="entry name" value="PilZ_domain"/>
</dbReference>